<dbReference type="InterPro" id="IPR037171">
    <property type="entry name" value="NagB/RpiA_transferase-like"/>
</dbReference>
<dbReference type="Gene3D" id="3.40.1080.10">
    <property type="entry name" value="Glutaconate Coenzyme A-transferase"/>
    <property type="match status" value="1"/>
</dbReference>
<comment type="caution">
    <text evidence="1">The sequence shown here is derived from an EMBL/GenBank/DDBJ whole genome shotgun (WGS) entry which is preliminary data.</text>
</comment>
<dbReference type="Pfam" id="PF01144">
    <property type="entry name" value="CoA_trans"/>
    <property type="match status" value="1"/>
</dbReference>
<sequence>MADLPNVDDLARTIPDGALLALPPDHSLGSVALVHALIRRGARDLRLLGVPVGGFLFDLLIGAGAVAEIETSAVSLGEAGTAPRFTAALAAGGLRLRDATCPAIHTALQAAEKGVPFLPLRGLLGSDILAHRPDWKVIDNPFATRPDPIVLIPAIQPDFALFHAPFADQAGNVWVGRRRDLATMAHAAREALVSVERVIAGDMLEDERLAPGVISGVYIGAIALAPNGAAPLGLLDEYPADAGHIAAYARAARSTAGFADYLARFVQRAPALT</sequence>
<organism evidence="1">
    <name type="scientific">Acidicaldus sp</name>
    <dbReference type="NCBI Taxonomy" id="1872105"/>
    <lineage>
        <taxon>Bacteria</taxon>
        <taxon>Pseudomonadati</taxon>
        <taxon>Pseudomonadota</taxon>
        <taxon>Alphaproteobacteria</taxon>
        <taxon>Acetobacterales</taxon>
        <taxon>Acetobacteraceae</taxon>
        <taxon>Acidicaldus</taxon>
    </lineage>
</organism>
<dbReference type="GO" id="GO:0008410">
    <property type="term" value="F:CoA-transferase activity"/>
    <property type="evidence" value="ECO:0007669"/>
    <property type="project" value="InterPro"/>
</dbReference>
<reference evidence="1" key="1">
    <citation type="journal article" date="2020" name="mSystems">
        <title>Genome- and Community-Level Interaction Insights into Carbon Utilization and Element Cycling Functions of Hydrothermarchaeota in Hydrothermal Sediment.</title>
        <authorList>
            <person name="Zhou Z."/>
            <person name="Liu Y."/>
            <person name="Xu W."/>
            <person name="Pan J."/>
            <person name="Luo Z.H."/>
            <person name="Li M."/>
        </authorList>
    </citation>
    <scope>NUCLEOTIDE SEQUENCE</scope>
    <source>
        <strain evidence="1">SpSt-997</strain>
    </source>
</reference>
<dbReference type="Gene3D" id="3.30.30.40">
    <property type="match status" value="1"/>
</dbReference>
<dbReference type="SMART" id="SM00882">
    <property type="entry name" value="CoA_trans"/>
    <property type="match status" value="1"/>
</dbReference>
<gene>
    <name evidence="1" type="ORF">ENY07_12470</name>
</gene>
<accession>A0A8J4HBX1</accession>
<proteinExistence type="predicted"/>
<name>A0A8J4HBX1_9PROT</name>
<dbReference type="SUPFAM" id="SSF100950">
    <property type="entry name" value="NagB/RpiA/CoA transferase-like"/>
    <property type="match status" value="1"/>
</dbReference>
<evidence type="ECO:0000313" key="1">
    <source>
        <dbReference type="EMBL" id="HGC44015.1"/>
    </source>
</evidence>
<dbReference type="InterPro" id="IPR004165">
    <property type="entry name" value="CoA_trans_fam_I"/>
</dbReference>
<dbReference type="AlphaFoldDB" id="A0A8J4HBX1"/>
<protein>
    <submittedName>
        <fullName evidence="1">CoA synthetase</fullName>
    </submittedName>
</protein>
<dbReference type="EMBL" id="DTQM01000236">
    <property type="protein sequence ID" value="HGC44015.1"/>
    <property type="molecule type" value="Genomic_DNA"/>
</dbReference>